<dbReference type="PANTHER" id="PTHR46363">
    <property type="entry name" value="DEOXYRIBONUCLEASE TATDN2-RELATED"/>
    <property type="match status" value="1"/>
</dbReference>
<dbReference type="InterPro" id="IPR018228">
    <property type="entry name" value="DNase_TatD-rel_CS"/>
</dbReference>
<dbReference type="PROSITE" id="PS01091">
    <property type="entry name" value="TATD_3"/>
    <property type="match status" value="1"/>
</dbReference>
<evidence type="ECO:0000313" key="5">
    <source>
        <dbReference type="Proteomes" id="UP001217089"/>
    </source>
</evidence>
<dbReference type="InterPro" id="IPR032466">
    <property type="entry name" value="Metal_Hydrolase"/>
</dbReference>
<dbReference type="Gene3D" id="3.20.20.140">
    <property type="entry name" value="Metal-dependent hydrolases"/>
    <property type="match status" value="1"/>
</dbReference>
<evidence type="ECO:0000256" key="3">
    <source>
        <dbReference type="SAM" id="MobiDB-lite"/>
    </source>
</evidence>
<protein>
    <submittedName>
        <fullName evidence="4">Uncharacterized protein</fullName>
    </submittedName>
</protein>
<dbReference type="InterPro" id="IPR001130">
    <property type="entry name" value="TatD-like"/>
</dbReference>
<evidence type="ECO:0000256" key="2">
    <source>
        <dbReference type="ARBA" id="ARBA00022801"/>
    </source>
</evidence>
<keyword evidence="2" id="KW-0378">Hydrolase</keyword>
<dbReference type="EMBL" id="JARBDR010000898">
    <property type="protein sequence ID" value="KAJ8305035.1"/>
    <property type="molecule type" value="Genomic_DNA"/>
</dbReference>
<organism evidence="4 5">
    <name type="scientific">Tegillarca granosa</name>
    <name type="common">Malaysian cockle</name>
    <name type="synonym">Anadara granosa</name>
    <dbReference type="NCBI Taxonomy" id="220873"/>
    <lineage>
        <taxon>Eukaryota</taxon>
        <taxon>Metazoa</taxon>
        <taxon>Spiralia</taxon>
        <taxon>Lophotrochozoa</taxon>
        <taxon>Mollusca</taxon>
        <taxon>Bivalvia</taxon>
        <taxon>Autobranchia</taxon>
        <taxon>Pteriomorphia</taxon>
        <taxon>Arcoida</taxon>
        <taxon>Arcoidea</taxon>
        <taxon>Arcidae</taxon>
        <taxon>Tegillarca</taxon>
    </lineage>
</organism>
<dbReference type="Proteomes" id="UP001217089">
    <property type="component" value="Unassembled WGS sequence"/>
</dbReference>
<comment type="similarity">
    <text evidence="1">Belongs to the metallo-dependent hydrolases superfamily. TatD-type hydrolase family.</text>
</comment>
<evidence type="ECO:0000256" key="1">
    <source>
        <dbReference type="ARBA" id="ARBA00009275"/>
    </source>
</evidence>
<gene>
    <name evidence="4" type="ORF">KUTeg_017415</name>
</gene>
<evidence type="ECO:0000313" key="4">
    <source>
        <dbReference type="EMBL" id="KAJ8305035.1"/>
    </source>
</evidence>
<sequence length="531" mass="59725">MIKLLGMKTIKHPCVVSGLMSTLLNNECRTDPICIHPVIAQNFHGHAGVYRYFIFPVLSAISLQKNETIINTYFLKEIEGNSRSGVLLDSVELKEKDQSTVQKIHLDNEDVYFENLEITVTEEQPVDGSKFSKTGHFKSACPICPMRTRKMKRDAFLHHVLETLQELTSAEVSDPGNQQSRLSLLHTLADFILGPGATITDLFDWVRQNITIHGSSEIPPKMIPELKALCRTAGWDVPEFFTLHPMNSQVCTVFWRVYLFCCSSLTLEQQAALKQLFLSLKPSASVTFTPSESQDKDDLNFEVVGEEVIEIVVDDSVLSEAGKETPETSLAPAPAPVAAMPSTHSTEPSNYPTSWLEDPKWKYPLVAHPKSLEDLIPEKFAELQRLLAVPYKLLILHLRGPAGDECGLDVSVTAFHLVKEICHPQQRIHLHCFSGDPKIKRMWSDHFQHVYFGFTAMVERFNSRQIQALREIDSSRLLLETDSPYFPPRGKVRVNTPAYIGKVAVLVSSKGGDLVSTILWNSVDNGRRLYQ</sequence>
<proteinExistence type="inferred from homology"/>
<name>A0ABQ9ENB1_TEGGR</name>
<reference evidence="4 5" key="1">
    <citation type="submission" date="2022-12" db="EMBL/GenBank/DDBJ databases">
        <title>Chromosome-level genome of Tegillarca granosa.</title>
        <authorList>
            <person name="Kim J."/>
        </authorList>
    </citation>
    <scope>NUCLEOTIDE SEQUENCE [LARGE SCALE GENOMIC DNA]</scope>
    <source>
        <strain evidence="4">Teg-2019</strain>
        <tissue evidence="4">Adductor muscle</tissue>
    </source>
</reference>
<comment type="caution">
    <text evidence="4">The sequence shown here is derived from an EMBL/GenBank/DDBJ whole genome shotgun (WGS) entry which is preliminary data.</text>
</comment>
<accession>A0ABQ9ENB1</accession>
<dbReference type="Pfam" id="PF01026">
    <property type="entry name" value="TatD_DNase"/>
    <property type="match status" value="1"/>
</dbReference>
<keyword evidence="5" id="KW-1185">Reference proteome</keyword>
<feature type="compositionally biased region" description="Polar residues" evidence="3">
    <location>
        <begin position="342"/>
        <end position="351"/>
    </location>
</feature>
<dbReference type="SUPFAM" id="SSF51556">
    <property type="entry name" value="Metallo-dependent hydrolases"/>
    <property type="match status" value="1"/>
</dbReference>
<dbReference type="PANTHER" id="PTHR46363:SF1">
    <property type="entry name" value="DEOXYRIBONUCLEASE TATDN2-RELATED"/>
    <property type="match status" value="1"/>
</dbReference>
<feature type="region of interest" description="Disordered" evidence="3">
    <location>
        <begin position="323"/>
        <end position="351"/>
    </location>
</feature>